<dbReference type="Proteomes" id="UP000499080">
    <property type="component" value="Unassembled WGS sequence"/>
</dbReference>
<evidence type="ECO:0000256" key="1">
    <source>
        <dbReference type="SAM" id="MobiDB-lite"/>
    </source>
</evidence>
<accession>A0A4Y2T8R8</accession>
<feature type="region of interest" description="Disordered" evidence="1">
    <location>
        <begin position="42"/>
        <end position="63"/>
    </location>
</feature>
<organism evidence="2 3">
    <name type="scientific">Araneus ventricosus</name>
    <name type="common">Orbweaver spider</name>
    <name type="synonym">Epeira ventricosa</name>
    <dbReference type="NCBI Taxonomy" id="182803"/>
    <lineage>
        <taxon>Eukaryota</taxon>
        <taxon>Metazoa</taxon>
        <taxon>Ecdysozoa</taxon>
        <taxon>Arthropoda</taxon>
        <taxon>Chelicerata</taxon>
        <taxon>Arachnida</taxon>
        <taxon>Araneae</taxon>
        <taxon>Araneomorphae</taxon>
        <taxon>Entelegynae</taxon>
        <taxon>Araneoidea</taxon>
        <taxon>Araneidae</taxon>
        <taxon>Araneus</taxon>
    </lineage>
</organism>
<sequence length="106" mass="12266">MVVTDILPIDTYRISQLEPSNGRPYSIIARVSQLKAWRNWIEDDDGSSTNSDDKPEMQRLKRTARNQSIGQYLAVHKDSFSNPPTNRRLEETVVIDWSRMMKLKAS</sequence>
<evidence type="ECO:0000313" key="3">
    <source>
        <dbReference type="Proteomes" id="UP000499080"/>
    </source>
</evidence>
<name>A0A4Y2T8R8_ARAVE</name>
<reference evidence="2 3" key="1">
    <citation type="journal article" date="2019" name="Sci. Rep.">
        <title>Orb-weaving spider Araneus ventricosus genome elucidates the spidroin gene catalogue.</title>
        <authorList>
            <person name="Kono N."/>
            <person name="Nakamura H."/>
            <person name="Ohtoshi R."/>
            <person name="Moran D.A.P."/>
            <person name="Shinohara A."/>
            <person name="Yoshida Y."/>
            <person name="Fujiwara M."/>
            <person name="Mori M."/>
            <person name="Tomita M."/>
            <person name="Arakawa K."/>
        </authorList>
    </citation>
    <scope>NUCLEOTIDE SEQUENCE [LARGE SCALE GENOMIC DNA]</scope>
</reference>
<keyword evidence="3" id="KW-1185">Reference proteome</keyword>
<evidence type="ECO:0000313" key="2">
    <source>
        <dbReference type="EMBL" id="GBN97028.1"/>
    </source>
</evidence>
<proteinExistence type="predicted"/>
<comment type="caution">
    <text evidence="2">The sequence shown here is derived from an EMBL/GenBank/DDBJ whole genome shotgun (WGS) entry which is preliminary data.</text>
</comment>
<dbReference type="EMBL" id="BGPR01026924">
    <property type="protein sequence ID" value="GBN97028.1"/>
    <property type="molecule type" value="Genomic_DNA"/>
</dbReference>
<gene>
    <name evidence="2" type="ORF">AVEN_178520_1</name>
</gene>
<protein>
    <submittedName>
        <fullName evidence="2">Uncharacterized protein</fullName>
    </submittedName>
</protein>
<dbReference type="AlphaFoldDB" id="A0A4Y2T8R8"/>